<gene>
    <name evidence="3" type="primary">LOC101396085</name>
</gene>
<dbReference type="PANTHER" id="PTHR10334">
    <property type="entry name" value="CYSTEINE-RICH SECRETORY PROTEIN-RELATED"/>
    <property type="match status" value="1"/>
</dbReference>
<name>A0ABM1C6C1_CERSS</name>
<dbReference type="PRINTS" id="PR00837">
    <property type="entry name" value="V5TPXLIKE"/>
</dbReference>
<proteinExistence type="predicted"/>
<feature type="non-terminal residue" evidence="3">
    <location>
        <position position="1"/>
    </location>
</feature>
<evidence type="ECO:0000259" key="1">
    <source>
        <dbReference type="SMART" id="SM00198"/>
    </source>
</evidence>
<organism evidence="2 3">
    <name type="scientific">Ceratotherium simum simum</name>
    <name type="common">Southern white rhinoceros</name>
    <dbReference type="NCBI Taxonomy" id="73337"/>
    <lineage>
        <taxon>Eukaryota</taxon>
        <taxon>Metazoa</taxon>
        <taxon>Chordata</taxon>
        <taxon>Craniata</taxon>
        <taxon>Vertebrata</taxon>
        <taxon>Euteleostomi</taxon>
        <taxon>Mammalia</taxon>
        <taxon>Eutheria</taxon>
        <taxon>Laurasiatheria</taxon>
        <taxon>Perissodactyla</taxon>
        <taxon>Rhinocerotidae</taxon>
        <taxon>Ceratotherium</taxon>
    </lineage>
</organism>
<reference evidence="3" key="1">
    <citation type="submission" date="2025-08" db="UniProtKB">
        <authorList>
            <consortium name="RefSeq"/>
        </authorList>
    </citation>
    <scope>IDENTIFICATION</scope>
</reference>
<sequence length="307" mass="33160">GGVPLVGCGHQRYLASLRLRPCSEVPPGLGVAALVGGDSWGQPECGRVGAPMPPSGENLKSLSLYQQGFGLSLGYKELKTSGCGSALRLVPSYHHQGFHACVHSICLSAKTSQILAVSPAPTPMSLSPHITVTGPHWTALPGPRVLEVNVLRFEITAASKQFNNEVLKAHNEYRQQHGVPPLKLCKKLNQEAQQYSEALASTRILKHSPESSRGQCGENLAWASYDQTGKEVADRWYSEIKNYNFQQPGFTSGTGHFTAMVWKNTKKMGVGKASASDGSSFVVARYFPAGNVVNQGFFEENVLPPKK</sequence>
<dbReference type="SUPFAM" id="SSF55797">
    <property type="entry name" value="PR-1-like"/>
    <property type="match status" value="1"/>
</dbReference>
<evidence type="ECO:0000313" key="2">
    <source>
        <dbReference type="Proteomes" id="UP000694910"/>
    </source>
</evidence>
<dbReference type="CDD" id="cd05382">
    <property type="entry name" value="CAP_GAPR1-like"/>
    <property type="match status" value="1"/>
</dbReference>
<accession>A0ABM1C6C1</accession>
<evidence type="ECO:0000313" key="3">
    <source>
        <dbReference type="RefSeq" id="XP_014635102.1"/>
    </source>
</evidence>
<dbReference type="InterPro" id="IPR035940">
    <property type="entry name" value="CAP_sf"/>
</dbReference>
<dbReference type="Proteomes" id="UP000694910">
    <property type="component" value="Unplaced"/>
</dbReference>
<protein>
    <submittedName>
        <fullName evidence="3">Golgi-associated plant pathogenesis-related protein 1</fullName>
    </submittedName>
</protein>
<dbReference type="InterPro" id="IPR018244">
    <property type="entry name" value="Allrgn_V5/Tpx1_CS"/>
</dbReference>
<dbReference type="Gene3D" id="3.40.33.10">
    <property type="entry name" value="CAP"/>
    <property type="match status" value="1"/>
</dbReference>
<keyword evidence="2" id="KW-1185">Reference proteome</keyword>
<dbReference type="InterPro" id="IPR034113">
    <property type="entry name" value="SCP_GAPR1-like"/>
</dbReference>
<feature type="domain" description="SCP" evidence="1">
    <location>
        <begin position="161"/>
        <end position="294"/>
    </location>
</feature>
<dbReference type="InterPro" id="IPR001283">
    <property type="entry name" value="CRISP-related"/>
</dbReference>
<dbReference type="SMART" id="SM00198">
    <property type="entry name" value="SCP"/>
    <property type="match status" value="1"/>
</dbReference>
<dbReference type="RefSeq" id="XP_014635102.1">
    <property type="nucleotide sequence ID" value="XM_014779616.1"/>
</dbReference>
<dbReference type="GeneID" id="101396085"/>
<dbReference type="InterPro" id="IPR014044">
    <property type="entry name" value="CAP_dom"/>
</dbReference>
<dbReference type="PROSITE" id="PS01009">
    <property type="entry name" value="CRISP_1"/>
    <property type="match status" value="1"/>
</dbReference>
<dbReference type="Pfam" id="PF00188">
    <property type="entry name" value="CAP"/>
    <property type="match status" value="1"/>
</dbReference>